<accession>A0A9P6SUW6</accession>
<reference evidence="2" key="1">
    <citation type="journal article" date="2020" name="Fungal Divers.">
        <title>Resolving the Mortierellaceae phylogeny through synthesis of multi-gene phylogenetics and phylogenomics.</title>
        <authorList>
            <person name="Vandepol N."/>
            <person name="Liber J."/>
            <person name="Desiro A."/>
            <person name="Na H."/>
            <person name="Kennedy M."/>
            <person name="Barry K."/>
            <person name="Grigoriev I.V."/>
            <person name="Miller A.N."/>
            <person name="O'Donnell K."/>
            <person name="Stajich J.E."/>
            <person name="Bonito G."/>
        </authorList>
    </citation>
    <scope>NUCLEOTIDE SEQUENCE</scope>
    <source>
        <strain evidence="2">MES-2147</strain>
    </source>
</reference>
<evidence type="ECO:0000313" key="2">
    <source>
        <dbReference type="EMBL" id="KAG0006403.1"/>
    </source>
</evidence>
<dbReference type="AlphaFoldDB" id="A0A9P6SUW6"/>
<evidence type="ECO:0000256" key="1">
    <source>
        <dbReference type="SAM" id="MobiDB-lite"/>
    </source>
</evidence>
<protein>
    <submittedName>
        <fullName evidence="2">Uncharacterized protein</fullName>
    </submittedName>
</protein>
<feature type="compositionally biased region" description="Low complexity" evidence="1">
    <location>
        <begin position="450"/>
        <end position="465"/>
    </location>
</feature>
<feature type="region of interest" description="Disordered" evidence="1">
    <location>
        <begin position="374"/>
        <end position="407"/>
    </location>
</feature>
<sequence length="494" mass="54804">MTRALSTCYASCCGFTSPHSVSSGQGNLFKKQPQKGEPAAMTKTQWTGRIKAACDELSDLLLQGRPSTVGRVHDIVRLLKDLHHLKPIPPEKCPPGAKEESAKDGDHNLFADEVLLDMVPGLDDQDMEVIEDVAEEIVSGDSVKEPSRARFLLIKSAASWLDLRTFSALMYQNDNGPGLQDAIPHVTLRALALIAPLVLIANNVLRAAGYPQFTRQISPQVSPAALHGLHLGTTGMYEVLCGGGWDQFDIVDLRGRSLTSRDNVKGNERAVFGSFLDMNKIDKVCKAHGAVFLQQRSNDPERLFFIRCEKLAREIMIPKSNKMTAGQINNISHTQAFMQRRQRLLDEDKNEPVRHTLQRLSECGKELARATTVQEVEHAQETRRQARQPLREFESTKSAVRNRHTLRLRSERAWHKLGAAERRHIQQHGDKDRVGNQVSSSAPPVPAPQVGPSSDQPSTSSPSEPHLVQDHEDKGIGKVESPKLLALLYILSPK</sequence>
<proteinExistence type="predicted"/>
<feature type="compositionally biased region" description="Basic and acidic residues" evidence="1">
    <location>
        <begin position="467"/>
        <end position="478"/>
    </location>
</feature>
<feature type="compositionally biased region" description="Basic and acidic residues" evidence="1">
    <location>
        <begin position="375"/>
        <end position="395"/>
    </location>
</feature>
<comment type="caution">
    <text evidence="2">The sequence shown here is derived from an EMBL/GenBank/DDBJ whole genome shotgun (WGS) entry which is preliminary data.</text>
</comment>
<dbReference type="Proteomes" id="UP000749646">
    <property type="component" value="Unassembled WGS sequence"/>
</dbReference>
<feature type="region of interest" description="Disordered" evidence="1">
    <location>
        <begin position="422"/>
        <end position="478"/>
    </location>
</feature>
<evidence type="ECO:0000313" key="3">
    <source>
        <dbReference type="Proteomes" id="UP000749646"/>
    </source>
</evidence>
<dbReference type="EMBL" id="JAAAHW010000126">
    <property type="protein sequence ID" value="KAG0006403.1"/>
    <property type="molecule type" value="Genomic_DNA"/>
</dbReference>
<feature type="compositionally biased region" description="Basic and acidic residues" evidence="1">
    <location>
        <begin position="422"/>
        <end position="434"/>
    </location>
</feature>
<dbReference type="OrthoDB" id="2448387at2759"/>
<gene>
    <name evidence="2" type="ORF">BGZ65_008448</name>
</gene>
<name>A0A9P6SUW6_9FUNG</name>
<organism evidence="2 3">
    <name type="scientific">Modicella reniformis</name>
    <dbReference type="NCBI Taxonomy" id="1440133"/>
    <lineage>
        <taxon>Eukaryota</taxon>
        <taxon>Fungi</taxon>
        <taxon>Fungi incertae sedis</taxon>
        <taxon>Mucoromycota</taxon>
        <taxon>Mortierellomycotina</taxon>
        <taxon>Mortierellomycetes</taxon>
        <taxon>Mortierellales</taxon>
        <taxon>Mortierellaceae</taxon>
        <taxon>Modicella</taxon>
    </lineage>
</organism>
<keyword evidence="3" id="KW-1185">Reference proteome</keyword>